<keyword evidence="6" id="KW-1185">Reference proteome</keyword>
<evidence type="ECO:0000256" key="3">
    <source>
        <dbReference type="ARBA" id="ARBA00022827"/>
    </source>
</evidence>
<dbReference type="Gene3D" id="3.50.50.60">
    <property type="entry name" value="FAD/NAD(P)-binding domain"/>
    <property type="match status" value="2"/>
</dbReference>
<proteinExistence type="inferred from homology"/>
<protein>
    <submittedName>
        <fullName evidence="5">NAD(P)/FAD-dependent oxidoreductase</fullName>
    </submittedName>
</protein>
<dbReference type="InterPro" id="IPR020946">
    <property type="entry name" value="Flavin_mOase-like"/>
</dbReference>
<evidence type="ECO:0000313" key="6">
    <source>
        <dbReference type="Proteomes" id="UP001501598"/>
    </source>
</evidence>
<evidence type="ECO:0000313" key="5">
    <source>
        <dbReference type="EMBL" id="GAA4544125.1"/>
    </source>
</evidence>
<dbReference type="PANTHER" id="PTHR42877:SF4">
    <property type="entry name" value="FAD_NAD(P)-BINDING DOMAIN-CONTAINING PROTEIN-RELATED"/>
    <property type="match status" value="1"/>
</dbReference>
<evidence type="ECO:0000256" key="4">
    <source>
        <dbReference type="ARBA" id="ARBA00023002"/>
    </source>
</evidence>
<dbReference type="InterPro" id="IPR051209">
    <property type="entry name" value="FAD-bind_Monooxygenase_sf"/>
</dbReference>
<evidence type="ECO:0000256" key="1">
    <source>
        <dbReference type="ARBA" id="ARBA00010139"/>
    </source>
</evidence>
<dbReference type="Proteomes" id="UP001501598">
    <property type="component" value="Unassembled WGS sequence"/>
</dbReference>
<accession>A0ABP8RPM4</accession>
<name>A0ABP8RPM4_9PSEU</name>
<gene>
    <name evidence="5" type="ORF">GCM10023175_21750</name>
</gene>
<dbReference type="PRINTS" id="PR00368">
    <property type="entry name" value="FADPNR"/>
</dbReference>
<dbReference type="PANTHER" id="PTHR42877">
    <property type="entry name" value="L-ORNITHINE N(5)-MONOOXYGENASE-RELATED"/>
    <property type="match status" value="1"/>
</dbReference>
<dbReference type="PRINTS" id="PR00411">
    <property type="entry name" value="PNDRDTASEI"/>
</dbReference>
<organism evidence="5 6">
    <name type="scientific">Pseudonocardia xishanensis</name>
    <dbReference type="NCBI Taxonomy" id="630995"/>
    <lineage>
        <taxon>Bacteria</taxon>
        <taxon>Bacillati</taxon>
        <taxon>Actinomycetota</taxon>
        <taxon>Actinomycetes</taxon>
        <taxon>Pseudonocardiales</taxon>
        <taxon>Pseudonocardiaceae</taxon>
        <taxon>Pseudonocardia</taxon>
    </lineage>
</organism>
<dbReference type="EMBL" id="BAABGT010000029">
    <property type="protein sequence ID" value="GAA4544125.1"/>
    <property type="molecule type" value="Genomic_DNA"/>
</dbReference>
<comment type="caution">
    <text evidence="5">The sequence shown here is derived from an EMBL/GenBank/DDBJ whole genome shotgun (WGS) entry which is preliminary data.</text>
</comment>
<dbReference type="SUPFAM" id="SSF51905">
    <property type="entry name" value="FAD/NAD(P)-binding domain"/>
    <property type="match status" value="2"/>
</dbReference>
<keyword evidence="4" id="KW-0560">Oxidoreductase</keyword>
<reference evidence="6" key="1">
    <citation type="journal article" date="2019" name="Int. J. Syst. Evol. Microbiol.">
        <title>The Global Catalogue of Microorganisms (GCM) 10K type strain sequencing project: providing services to taxonomists for standard genome sequencing and annotation.</title>
        <authorList>
            <consortium name="The Broad Institute Genomics Platform"/>
            <consortium name="The Broad Institute Genome Sequencing Center for Infectious Disease"/>
            <person name="Wu L."/>
            <person name="Ma J."/>
        </authorList>
    </citation>
    <scope>NUCLEOTIDE SEQUENCE [LARGE SCALE GENOMIC DNA]</scope>
    <source>
        <strain evidence="6">JCM 17906</strain>
    </source>
</reference>
<dbReference type="InterPro" id="IPR036188">
    <property type="entry name" value="FAD/NAD-bd_sf"/>
</dbReference>
<keyword evidence="3" id="KW-0274">FAD</keyword>
<dbReference type="RefSeq" id="WP_345415470.1">
    <property type="nucleotide sequence ID" value="NZ_BAABGT010000029.1"/>
</dbReference>
<sequence length="657" mass="71967">MHNVAPPPQPAVGDVAIDQFEQQLAAALEDAHLPSLLAVVVQLTGDMSLLDGPFRPARMRGPGDHDTAGLSTEVQSGLRSLALRVLMAHRRGELPPAPPLSAEGTLTILSTCLGEEVPAIEAEMFAEELGVLSRQTPALTEAERQHAPHVLVIGTGFSGLCAAIRLAEAGVTYSVIEKNTEIGGTWQENVYPGCGVDTPVHLYSFSFAQRADWPTYFAHQAEVRDYLVDVAASHGVREHVRFETELESADWDDSAQRWSVRLRLADGAVEEMTVPVIISAVGLLNRPAYPTIPGLDGFDGPVLHTGAWDTSVDLTGKRVAVIGTGASAMQLVPAIVDTAAEITIFQRSPHWIVPNPNTNAPVTEAKKFLMEEVPWYVGWYRLRQAWNFGDRLHPMLIIDPDWPDSERSINADNERHRVFLTKYIHQKLAGRPDLIEKCVPTYPPYGKRPLLDHGWFDALLREHVTLVADGLTRVEGNTVVAAGGETAEVDVIVLATGFQTLDMLGPMRITGRSGTTLRETWGPDDARALLGMTVPDFPNLFILYGPNTNAGHGGSHVLSVEMQVRYVLQLLLRMTRDGLGSVECRPEAYVAYNEELDAALARSIWSHDGMNTYYRSAKGRIVTNVPWTNAEFWHRTAVADPDDFILTAATADISPES</sequence>
<evidence type="ECO:0000256" key="2">
    <source>
        <dbReference type="ARBA" id="ARBA00022630"/>
    </source>
</evidence>
<keyword evidence="2" id="KW-0285">Flavoprotein</keyword>
<dbReference type="Pfam" id="PF00743">
    <property type="entry name" value="FMO-like"/>
    <property type="match status" value="1"/>
</dbReference>
<comment type="similarity">
    <text evidence="1">Belongs to the FAD-binding monooxygenase family.</text>
</comment>